<reference evidence="3" key="1">
    <citation type="submission" date="2016-03" db="EMBL/GenBank/DDBJ databases">
        <authorList>
            <person name="Guldener U."/>
        </authorList>
    </citation>
    <scope>NUCLEOTIDE SEQUENCE [LARGE SCALE GENOMIC DNA]</scope>
    <source>
        <strain evidence="3">04CH-RAC-A.6.1</strain>
    </source>
</reference>
<evidence type="ECO:0000313" key="3">
    <source>
        <dbReference type="Proteomes" id="UP000178912"/>
    </source>
</evidence>
<organism evidence="2 3">
    <name type="scientific">Rhynchosporium agropyri</name>
    <dbReference type="NCBI Taxonomy" id="914238"/>
    <lineage>
        <taxon>Eukaryota</taxon>
        <taxon>Fungi</taxon>
        <taxon>Dikarya</taxon>
        <taxon>Ascomycota</taxon>
        <taxon>Pezizomycotina</taxon>
        <taxon>Leotiomycetes</taxon>
        <taxon>Helotiales</taxon>
        <taxon>Ploettnerulaceae</taxon>
        <taxon>Rhynchosporium</taxon>
    </lineage>
</organism>
<feature type="region of interest" description="Disordered" evidence="1">
    <location>
        <begin position="1"/>
        <end position="38"/>
    </location>
</feature>
<evidence type="ECO:0000256" key="1">
    <source>
        <dbReference type="SAM" id="MobiDB-lite"/>
    </source>
</evidence>
<dbReference type="AlphaFoldDB" id="A0A1E1JS30"/>
<keyword evidence="3" id="KW-1185">Reference proteome</keyword>
<dbReference type="Proteomes" id="UP000178912">
    <property type="component" value="Unassembled WGS sequence"/>
</dbReference>
<dbReference type="EMBL" id="FJUX01000001">
    <property type="protein sequence ID" value="CZS88450.1"/>
    <property type="molecule type" value="Genomic_DNA"/>
</dbReference>
<evidence type="ECO:0000313" key="2">
    <source>
        <dbReference type="EMBL" id="CZS88450.1"/>
    </source>
</evidence>
<name>A0A1E1JS30_9HELO</name>
<gene>
    <name evidence="2" type="ORF">RAG0_00198</name>
</gene>
<proteinExistence type="predicted"/>
<sequence>MSIGVKGKQQYKRKQAANGRFLDDRGCDTSGSRQGGIQ</sequence>
<protein>
    <submittedName>
        <fullName evidence="2">Uncharacterized protein</fullName>
    </submittedName>
</protein>
<accession>A0A1E1JS30</accession>